<dbReference type="PANTHER" id="PTHR43792:SF13">
    <property type="entry name" value="ACETYLTRANSFERASE"/>
    <property type="match status" value="1"/>
</dbReference>
<dbReference type="EMBL" id="JAMPLM010000035">
    <property type="protein sequence ID" value="MEP1061499.1"/>
    <property type="molecule type" value="Genomic_DNA"/>
</dbReference>
<organism evidence="2 3">
    <name type="scientific">Stenomitos frigidus AS-A4</name>
    <dbReference type="NCBI Taxonomy" id="2933935"/>
    <lineage>
        <taxon>Bacteria</taxon>
        <taxon>Bacillati</taxon>
        <taxon>Cyanobacteriota</taxon>
        <taxon>Cyanophyceae</taxon>
        <taxon>Leptolyngbyales</taxon>
        <taxon>Leptolyngbyaceae</taxon>
        <taxon>Stenomitos</taxon>
    </lineage>
</organism>
<protein>
    <submittedName>
        <fullName evidence="2">GNAT family N-acetyltransferase</fullName>
    </submittedName>
</protein>
<dbReference type="InterPro" id="IPR051531">
    <property type="entry name" value="N-acetyltransferase"/>
</dbReference>
<gene>
    <name evidence="2" type="ORF">NDI38_24015</name>
</gene>
<proteinExistence type="predicted"/>
<dbReference type="SUPFAM" id="SSF55729">
    <property type="entry name" value="Acyl-CoA N-acyltransferases (Nat)"/>
    <property type="match status" value="1"/>
</dbReference>
<evidence type="ECO:0000313" key="3">
    <source>
        <dbReference type="Proteomes" id="UP001476950"/>
    </source>
</evidence>
<sequence>MNTFQIRTPRLEGIALYPELARAAVDDRDKLAQLLNAQVPAEFPPDIMLDVMELFAQKLEADPNLMGWWGWYFVLNPSPEHRLLIGTAGFTGYPDQNGILLMGYSIVQPFEGRGYTTEAVAGLLRWAFEHPQVTCVTAETFPNHVASIRVMEKNNMTLLGAGSEEGTVKYGIHRNDCKTIC</sequence>
<reference evidence="2 3" key="1">
    <citation type="submission" date="2022-04" db="EMBL/GenBank/DDBJ databases">
        <title>Positive selection, recombination, and allopatry shape intraspecific diversity of widespread and dominant cyanobacteria.</title>
        <authorList>
            <person name="Wei J."/>
            <person name="Shu W."/>
            <person name="Hu C."/>
        </authorList>
    </citation>
    <scope>NUCLEOTIDE SEQUENCE [LARGE SCALE GENOMIC DNA]</scope>
    <source>
        <strain evidence="2 3">AS-A4</strain>
    </source>
</reference>
<keyword evidence="3" id="KW-1185">Reference proteome</keyword>
<evidence type="ECO:0000259" key="1">
    <source>
        <dbReference type="PROSITE" id="PS51186"/>
    </source>
</evidence>
<dbReference type="RefSeq" id="WP_190446319.1">
    <property type="nucleotide sequence ID" value="NZ_JAMPLM010000035.1"/>
</dbReference>
<accession>A0ABV0KTB3</accession>
<dbReference type="Gene3D" id="3.40.630.30">
    <property type="match status" value="1"/>
</dbReference>
<dbReference type="PROSITE" id="PS51186">
    <property type="entry name" value="GNAT"/>
    <property type="match status" value="1"/>
</dbReference>
<feature type="domain" description="N-acetyltransferase" evidence="1">
    <location>
        <begin position="18"/>
        <end position="181"/>
    </location>
</feature>
<dbReference type="Proteomes" id="UP001476950">
    <property type="component" value="Unassembled WGS sequence"/>
</dbReference>
<comment type="caution">
    <text evidence="2">The sequence shown here is derived from an EMBL/GenBank/DDBJ whole genome shotgun (WGS) entry which is preliminary data.</text>
</comment>
<name>A0ABV0KTB3_9CYAN</name>
<dbReference type="Pfam" id="PF13302">
    <property type="entry name" value="Acetyltransf_3"/>
    <property type="match status" value="1"/>
</dbReference>
<dbReference type="InterPro" id="IPR016181">
    <property type="entry name" value="Acyl_CoA_acyltransferase"/>
</dbReference>
<evidence type="ECO:0000313" key="2">
    <source>
        <dbReference type="EMBL" id="MEP1061499.1"/>
    </source>
</evidence>
<dbReference type="InterPro" id="IPR000182">
    <property type="entry name" value="GNAT_dom"/>
</dbReference>
<dbReference type="PANTHER" id="PTHR43792">
    <property type="entry name" value="GNAT FAMILY, PUTATIVE (AFU_ORTHOLOGUE AFUA_3G00765)-RELATED-RELATED"/>
    <property type="match status" value="1"/>
</dbReference>